<name>A0A9N9K6C6_9GLOM</name>
<dbReference type="Proteomes" id="UP000789759">
    <property type="component" value="Unassembled WGS sequence"/>
</dbReference>
<gene>
    <name evidence="1" type="ORF">CPELLU_LOCUS18660</name>
</gene>
<accession>A0A9N9K6C6</accession>
<reference evidence="1" key="1">
    <citation type="submission" date="2021-06" db="EMBL/GenBank/DDBJ databases">
        <authorList>
            <person name="Kallberg Y."/>
            <person name="Tangrot J."/>
            <person name="Rosling A."/>
        </authorList>
    </citation>
    <scope>NUCLEOTIDE SEQUENCE</scope>
    <source>
        <strain evidence="1">FL966</strain>
    </source>
</reference>
<sequence>MNIIIEQIVKLETVYVIKINKMLDDKTLIWIILIIVILKSEGKDLYSYFVFYFRIIMVCEI</sequence>
<evidence type="ECO:0000313" key="2">
    <source>
        <dbReference type="Proteomes" id="UP000789759"/>
    </source>
</evidence>
<proteinExistence type="predicted"/>
<protein>
    <submittedName>
        <fullName evidence="1">15942_t:CDS:1</fullName>
    </submittedName>
</protein>
<comment type="caution">
    <text evidence="1">The sequence shown here is derived from an EMBL/GenBank/DDBJ whole genome shotgun (WGS) entry which is preliminary data.</text>
</comment>
<evidence type="ECO:0000313" key="1">
    <source>
        <dbReference type="EMBL" id="CAG8811136.1"/>
    </source>
</evidence>
<dbReference type="EMBL" id="CAJVQA010038601">
    <property type="protein sequence ID" value="CAG8811136.1"/>
    <property type="molecule type" value="Genomic_DNA"/>
</dbReference>
<dbReference type="AlphaFoldDB" id="A0A9N9K6C6"/>
<organism evidence="1 2">
    <name type="scientific">Cetraspora pellucida</name>
    <dbReference type="NCBI Taxonomy" id="1433469"/>
    <lineage>
        <taxon>Eukaryota</taxon>
        <taxon>Fungi</taxon>
        <taxon>Fungi incertae sedis</taxon>
        <taxon>Mucoromycota</taxon>
        <taxon>Glomeromycotina</taxon>
        <taxon>Glomeromycetes</taxon>
        <taxon>Diversisporales</taxon>
        <taxon>Gigasporaceae</taxon>
        <taxon>Cetraspora</taxon>
    </lineage>
</organism>
<feature type="non-terminal residue" evidence="1">
    <location>
        <position position="1"/>
    </location>
</feature>
<keyword evidence="2" id="KW-1185">Reference proteome</keyword>